<evidence type="ECO:0000256" key="4">
    <source>
        <dbReference type="ARBA" id="ARBA00022989"/>
    </source>
</evidence>
<dbReference type="PANTHER" id="PTHR47371:SF3">
    <property type="entry name" value="PHOSPHOGLYCEROL TRANSFERASE I"/>
    <property type="match status" value="1"/>
</dbReference>
<evidence type="ECO:0000259" key="6">
    <source>
        <dbReference type="Pfam" id="PF00884"/>
    </source>
</evidence>
<organism evidence="7 8">
    <name type="scientific">Saccharibacter floricola DSM 15669</name>
    <dbReference type="NCBI Taxonomy" id="1123227"/>
    <lineage>
        <taxon>Bacteria</taxon>
        <taxon>Pseudomonadati</taxon>
        <taxon>Pseudomonadota</taxon>
        <taxon>Alphaproteobacteria</taxon>
        <taxon>Acetobacterales</taxon>
        <taxon>Acetobacteraceae</taxon>
        <taxon>Saccharibacter</taxon>
    </lineage>
</organism>
<evidence type="ECO:0000313" key="7">
    <source>
        <dbReference type="EMBL" id="GBQ06435.1"/>
    </source>
</evidence>
<gene>
    <name evidence="7" type="ORF">AA15669_0939</name>
</gene>
<evidence type="ECO:0000256" key="5">
    <source>
        <dbReference type="ARBA" id="ARBA00023136"/>
    </source>
</evidence>
<dbReference type="InterPro" id="IPR017850">
    <property type="entry name" value="Alkaline_phosphatase_core_sf"/>
</dbReference>
<dbReference type="Proteomes" id="UP001062901">
    <property type="component" value="Unassembled WGS sequence"/>
</dbReference>
<keyword evidence="4" id="KW-1133">Transmembrane helix</keyword>
<evidence type="ECO:0000313" key="8">
    <source>
        <dbReference type="Proteomes" id="UP001062901"/>
    </source>
</evidence>
<dbReference type="CDD" id="cd16015">
    <property type="entry name" value="LTA_synthase"/>
    <property type="match status" value="1"/>
</dbReference>
<comment type="caution">
    <text evidence="7">The sequence shown here is derived from an EMBL/GenBank/DDBJ whole genome shotgun (WGS) entry which is preliminary data.</text>
</comment>
<dbReference type="InterPro" id="IPR050448">
    <property type="entry name" value="OpgB/LTA_synthase_biosynth"/>
</dbReference>
<dbReference type="Gene3D" id="3.40.720.10">
    <property type="entry name" value="Alkaline Phosphatase, subunit A"/>
    <property type="match status" value="1"/>
</dbReference>
<comment type="subcellular location">
    <subcellularLocation>
        <location evidence="1">Cell membrane</location>
        <topology evidence="1">Multi-pass membrane protein</topology>
    </subcellularLocation>
</comment>
<proteinExistence type="predicted"/>
<keyword evidence="5" id="KW-0472">Membrane</keyword>
<evidence type="ECO:0000256" key="2">
    <source>
        <dbReference type="ARBA" id="ARBA00022475"/>
    </source>
</evidence>
<feature type="domain" description="Sulfatase N-terminal" evidence="6">
    <location>
        <begin position="11"/>
        <end position="242"/>
    </location>
</feature>
<protein>
    <recommendedName>
        <fullName evidence="6">Sulfatase N-terminal domain-containing protein</fullName>
    </recommendedName>
</protein>
<keyword evidence="3" id="KW-0812">Transmembrane</keyword>
<accession>A0ABQ0NYB8</accession>
<dbReference type="EMBL" id="BAQD01000011">
    <property type="protein sequence ID" value="GBQ06435.1"/>
    <property type="molecule type" value="Genomic_DNA"/>
</dbReference>
<dbReference type="SUPFAM" id="SSF53649">
    <property type="entry name" value="Alkaline phosphatase-like"/>
    <property type="match status" value="1"/>
</dbReference>
<sequence>MSLSQHAPDGVIIIQCESFADPAKLNPQWAPLPALRRCQQEALQWGELTPSGLGAYTMRSEYSVLCGDSDETLSYRQFDPFLTAHRAPSHGLARKLRDVYPEALFLHPYDMRFYGRQSLMPQLGFTKLVGKEFFTKADQEGPYVSDAALAGFLESIIRNQSRFLTYCVTIENHGPWKKGRLGQKSGAEAWHVHAQHSDAMLGNVYDDIKDSGKDVLLVFFGDHRPALEALPPCKGLKRGTPYVIMRPNAPAMITRQCEPVPLTMAELHQAIVEAVSASPHT</sequence>
<keyword evidence="8" id="KW-1185">Reference proteome</keyword>
<evidence type="ECO:0000256" key="1">
    <source>
        <dbReference type="ARBA" id="ARBA00004651"/>
    </source>
</evidence>
<dbReference type="Pfam" id="PF00884">
    <property type="entry name" value="Sulfatase"/>
    <property type="match status" value="1"/>
</dbReference>
<reference evidence="7" key="1">
    <citation type="submission" date="2013-04" db="EMBL/GenBank/DDBJ databases">
        <title>The genome sequencing project of 58 acetic acid bacteria.</title>
        <authorList>
            <person name="Okamoto-Kainuma A."/>
            <person name="Ishikawa M."/>
            <person name="Umino S."/>
            <person name="Koizumi Y."/>
            <person name="Shiwa Y."/>
            <person name="Yoshikawa H."/>
            <person name="Matsutani M."/>
            <person name="Matsushita K."/>
        </authorList>
    </citation>
    <scope>NUCLEOTIDE SEQUENCE</scope>
    <source>
        <strain evidence="7">DSM 15669</strain>
    </source>
</reference>
<keyword evidence="2" id="KW-1003">Cell membrane</keyword>
<dbReference type="PANTHER" id="PTHR47371">
    <property type="entry name" value="LIPOTEICHOIC ACID SYNTHASE"/>
    <property type="match status" value="1"/>
</dbReference>
<name>A0ABQ0NYB8_9PROT</name>
<dbReference type="InterPro" id="IPR000917">
    <property type="entry name" value="Sulfatase_N"/>
</dbReference>
<evidence type="ECO:0000256" key="3">
    <source>
        <dbReference type="ARBA" id="ARBA00022692"/>
    </source>
</evidence>